<gene>
    <name evidence="5" type="ORF">FHL15_000026</name>
</gene>
<dbReference type="OrthoDB" id="1744869at2759"/>
<feature type="region of interest" description="Disordered" evidence="3">
    <location>
        <begin position="521"/>
        <end position="576"/>
    </location>
</feature>
<keyword evidence="1 2" id="KW-0694">RNA-binding</keyword>
<dbReference type="EMBL" id="VFLP01000001">
    <property type="protein sequence ID" value="TRX98684.1"/>
    <property type="molecule type" value="Genomic_DNA"/>
</dbReference>
<evidence type="ECO:0000313" key="6">
    <source>
        <dbReference type="Proteomes" id="UP000319160"/>
    </source>
</evidence>
<dbReference type="STRING" id="2512241.A0A553IES5"/>
<dbReference type="Proteomes" id="UP000319160">
    <property type="component" value="Unassembled WGS sequence"/>
</dbReference>
<comment type="caution">
    <text evidence="5">The sequence shown here is derived from an EMBL/GenBank/DDBJ whole genome shotgun (WGS) entry which is preliminary data.</text>
</comment>
<sequence length="843" mass="92479">MLRNNEAKLVLLPRVTNLSATVRYVASVGAYLHAMPQSRHHRTQPQKQVLDELSRYASKTPARSHHETHGGNAVAILASKDFTNWLEDDNFMSTFLETLYKPTSTVQANRLSLHVLSGITDSLSSRRPSGEASSGFSVLYGLADSILPGLWEKDGFDGTSQDSSACVSFLTNPLLRNTDTLKITVPLANTVFQNGRRSTLYASRWDTSSEGSLALRVKRPKIIQRIAEKDGPVGHTLSMIPLLPLTPPRRIVASLGNIVRQVEVDGSVAPASQELEAIIPKIFEERAQRNPTSSPRPIGVWCWVIPPHCMKAGKFDNLKLFRAGSSQTETDVALSSMEIFSELLSSGCRLHKILSGGGGWGLKQGLLSLDPETNFSLPGQDNDIEAFIKSFEERNSTEPTSGLAIPGSSLLFCVEPQITDIETLSSQYLAPAKTLSFGVAPNHDDTPSPASHPNSVEVVEGHFGISSTAGLFLRTTPEFAGMVNNNGDRGVPQSPFTTKIDVPGAYFCKMDRSLDEIVAESQAKKRGNRPRRGGGGGGGGGSSSSNRQPRERERERDSYPRDGVRKIDATSLLLEPSRRSYQPAARCLGLRSVSTRDDRRGLDSDWVHDKFEGFHSRDRTRNHRRRHSPEPTQDGRGTKLKVENLHYDLSQSDLEGLFSKIGPVVKVELLYDRAGRSDGVAFVTYESRDDALYAISEFNGANAKGQPIRLSIVSSQPRRNPFDSATMPGRPLAERITRPRSLSPNDRGIDRYVPEGGRRSHSPRSRRRGRRAGARRENGGENTGRTAGRDGRPKKTQEELDAEMEDYFEKTSGNVAGAAAATTTTSNESHTKAQDADDVDMIE</sequence>
<dbReference type="Pfam" id="PF13865">
    <property type="entry name" value="FoP_duplication"/>
    <property type="match status" value="1"/>
</dbReference>
<feature type="compositionally biased region" description="Basic residues" evidence="3">
    <location>
        <begin position="759"/>
        <end position="773"/>
    </location>
</feature>
<dbReference type="InterPro" id="IPR051229">
    <property type="entry name" value="ALYREF_mRNA_export"/>
</dbReference>
<keyword evidence="6" id="KW-1185">Reference proteome</keyword>
<evidence type="ECO:0000256" key="2">
    <source>
        <dbReference type="PROSITE-ProRule" id="PRU00176"/>
    </source>
</evidence>
<dbReference type="InterPro" id="IPR035979">
    <property type="entry name" value="RBD_domain_sf"/>
</dbReference>
<evidence type="ECO:0000259" key="4">
    <source>
        <dbReference type="PROSITE" id="PS50102"/>
    </source>
</evidence>
<dbReference type="Gene3D" id="3.30.70.330">
    <property type="match status" value="1"/>
</dbReference>
<accession>A0A553IES5</accession>
<dbReference type="PROSITE" id="PS50102">
    <property type="entry name" value="RRM"/>
    <property type="match status" value="1"/>
</dbReference>
<feature type="compositionally biased region" description="Basic and acidic residues" evidence="3">
    <location>
        <begin position="747"/>
        <end position="758"/>
    </location>
</feature>
<dbReference type="InterPro" id="IPR012677">
    <property type="entry name" value="Nucleotide-bd_a/b_plait_sf"/>
</dbReference>
<feature type="compositionally biased region" description="Gly residues" evidence="3">
    <location>
        <begin position="533"/>
        <end position="542"/>
    </location>
</feature>
<feature type="region of interest" description="Disordered" evidence="3">
    <location>
        <begin position="617"/>
        <end position="638"/>
    </location>
</feature>
<reference evidence="6" key="1">
    <citation type="submission" date="2019-06" db="EMBL/GenBank/DDBJ databases">
        <title>Draft genome sequence of the griseofulvin-producing fungus Xylaria cubensis strain G536.</title>
        <authorList>
            <person name="Mead M.E."/>
            <person name="Raja H.A."/>
            <person name="Steenwyk J.L."/>
            <person name="Knowles S.L."/>
            <person name="Oberlies N.H."/>
            <person name="Rokas A."/>
        </authorList>
    </citation>
    <scope>NUCLEOTIDE SEQUENCE [LARGE SCALE GENOMIC DNA]</scope>
    <source>
        <strain evidence="6">G536</strain>
    </source>
</reference>
<evidence type="ECO:0000256" key="3">
    <source>
        <dbReference type="SAM" id="MobiDB-lite"/>
    </source>
</evidence>
<feature type="compositionally biased region" description="Basic and acidic residues" evidence="3">
    <location>
        <begin position="787"/>
        <end position="798"/>
    </location>
</feature>
<dbReference type="PANTHER" id="PTHR19965:SF82">
    <property type="entry name" value="THO COMPLEX SUBUNIT 4"/>
    <property type="match status" value="1"/>
</dbReference>
<dbReference type="GO" id="GO:0003729">
    <property type="term" value="F:mRNA binding"/>
    <property type="evidence" value="ECO:0007669"/>
    <property type="project" value="TreeGrafter"/>
</dbReference>
<dbReference type="SUPFAM" id="SSF54928">
    <property type="entry name" value="RNA-binding domain, RBD"/>
    <property type="match status" value="1"/>
</dbReference>
<feature type="domain" description="RRM" evidence="4">
    <location>
        <begin position="638"/>
        <end position="715"/>
    </location>
</feature>
<dbReference type="SMART" id="SM01218">
    <property type="entry name" value="FoP_duplication"/>
    <property type="match status" value="1"/>
</dbReference>
<dbReference type="Pfam" id="PF00076">
    <property type="entry name" value="RRM_1"/>
    <property type="match status" value="1"/>
</dbReference>
<dbReference type="InterPro" id="IPR000504">
    <property type="entry name" value="RRM_dom"/>
</dbReference>
<feature type="compositionally biased region" description="Basic and acidic residues" evidence="3">
    <location>
        <begin position="548"/>
        <end position="568"/>
    </location>
</feature>
<name>A0A553IES5_9PEZI</name>
<dbReference type="InterPro" id="IPR025715">
    <property type="entry name" value="FoP_C"/>
</dbReference>
<evidence type="ECO:0000256" key="1">
    <source>
        <dbReference type="ARBA" id="ARBA00022884"/>
    </source>
</evidence>
<dbReference type="SMART" id="SM00360">
    <property type="entry name" value="RRM"/>
    <property type="match status" value="1"/>
</dbReference>
<protein>
    <recommendedName>
        <fullName evidence="4">RRM domain-containing protein</fullName>
    </recommendedName>
</protein>
<dbReference type="PANTHER" id="PTHR19965">
    <property type="entry name" value="RNA AND EXPORT FACTOR BINDING PROTEIN"/>
    <property type="match status" value="1"/>
</dbReference>
<organism evidence="5 6">
    <name type="scientific">Xylaria flabelliformis</name>
    <dbReference type="NCBI Taxonomy" id="2512241"/>
    <lineage>
        <taxon>Eukaryota</taxon>
        <taxon>Fungi</taxon>
        <taxon>Dikarya</taxon>
        <taxon>Ascomycota</taxon>
        <taxon>Pezizomycotina</taxon>
        <taxon>Sordariomycetes</taxon>
        <taxon>Xylariomycetidae</taxon>
        <taxon>Xylariales</taxon>
        <taxon>Xylariaceae</taxon>
        <taxon>Xylaria</taxon>
    </lineage>
</organism>
<dbReference type="AlphaFoldDB" id="A0A553IES5"/>
<evidence type="ECO:0000313" key="5">
    <source>
        <dbReference type="EMBL" id="TRX98684.1"/>
    </source>
</evidence>
<proteinExistence type="predicted"/>
<feature type="region of interest" description="Disordered" evidence="3">
    <location>
        <begin position="714"/>
        <end position="843"/>
    </location>
</feature>
<dbReference type="CDD" id="cd12418">
    <property type="entry name" value="RRM_Aly_REF_like"/>
    <property type="match status" value="1"/>
</dbReference>
<dbReference type="GO" id="GO:0005634">
    <property type="term" value="C:nucleus"/>
    <property type="evidence" value="ECO:0007669"/>
    <property type="project" value="TreeGrafter"/>
</dbReference>